<name>A0A7D5SHF8_9GAMM</name>
<evidence type="ECO:0000256" key="1">
    <source>
        <dbReference type="SAM" id="MobiDB-lite"/>
    </source>
</evidence>
<dbReference type="InterPro" id="IPR022073">
    <property type="entry name" value="T4BSS_DotH_IcmK"/>
</dbReference>
<organism evidence="2 3">
    <name type="scientific">Serratia symbiotica</name>
    <dbReference type="NCBI Taxonomy" id="138074"/>
    <lineage>
        <taxon>Bacteria</taxon>
        <taxon>Pseudomonadati</taxon>
        <taxon>Pseudomonadota</taxon>
        <taxon>Gammaproteobacteria</taxon>
        <taxon>Enterobacterales</taxon>
        <taxon>Yersiniaceae</taxon>
        <taxon>Serratia</taxon>
    </lineage>
</organism>
<geneLocation type="plasmid" evidence="2 3">
    <name>pSsAf2.3-2</name>
</geneLocation>
<keyword evidence="2" id="KW-0614">Plasmid</keyword>
<reference evidence="2 3" key="1">
    <citation type="journal article" date="2014" name="Genome Announc.">
        <title>Whole-Genome Sequence of Serratia symbiotica Strain CWBI-2.3T, a Free-Living Symbiont of the Black Bean Aphid Aphis fabae.</title>
        <authorList>
            <person name="Foray V."/>
            <person name="Grigorescu A.S."/>
            <person name="Sabri A."/>
            <person name="Haubruge E."/>
            <person name="Lognay G."/>
            <person name="Francis F."/>
            <person name="Fauconnier M.L."/>
            <person name="Hance T."/>
            <person name="Thonart P."/>
        </authorList>
    </citation>
    <scope>NUCLEOTIDE SEQUENCE [LARGE SCALE GENOMIC DNA]</scope>
    <source>
        <strain evidence="2">CWBI-2.3</strain>
        <plasmid evidence="2 3">pSsAf2.3-2</plasmid>
    </source>
</reference>
<sequence length="301" mass="31729">MLWCCTSAATPAKADGQGATVTTPATRESVGPQPGDALPPPSASYDQAEATVAPLTADEIRRLRQQQSDQDRAIASPMVAVVPRISALTVSLAPGASLPLVRNAVNWPATISFIDSTGAPWKILGEPVSGASALIVKWLPGTSVMTLIAKRNFINTSVTVALEGLAVPVTISVMSGEPDTAKKTWVVDARLDLRIPQRGPGAAADAPPPARIGLHDSILQAFLDGVPPQGARRLKSTGRVPDTEVWQLGDTLYLRSRAEIRDEFDATLSSADGTHLWTLPVTPRVAFSVDGHTEALSIVLE</sequence>
<evidence type="ECO:0000313" key="2">
    <source>
        <dbReference type="EMBL" id="QLH64592.1"/>
    </source>
</evidence>
<accession>A0A7D5SHF8</accession>
<dbReference type="Proteomes" id="UP000042738">
    <property type="component" value="Plasmid pSsAf2.3-2"/>
</dbReference>
<dbReference type="AlphaFoldDB" id="A0A7D5SHF8"/>
<protein>
    <submittedName>
        <fullName evidence="2">Conjugal transfer protein</fullName>
    </submittedName>
</protein>
<dbReference type="Pfam" id="PF12293">
    <property type="entry name" value="T4BSS_DotH_IcmK"/>
    <property type="match status" value="1"/>
</dbReference>
<evidence type="ECO:0000313" key="3">
    <source>
        <dbReference type="Proteomes" id="UP000042738"/>
    </source>
</evidence>
<dbReference type="EMBL" id="CP050857">
    <property type="protein sequence ID" value="QLH64592.1"/>
    <property type="molecule type" value="Genomic_DNA"/>
</dbReference>
<proteinExistence type="predicted"/>
<feature type="region of interest" description="Disordered" evidence="1">
    <location>
        <begin position="10"/>
        <end position="44"/>
    </location>
</feature>
<gene>
    <name evidence="2" type="ORF">SYMBAF_16970</name>
</gene>